<keyword evidence="6" id="KW-0072">Autophagy</keyword>
<comment type="similarity">
    <text evidence="2">Belongs to the protein kinase superfamily. CAMK Ser/Thr protein kinase family. CHEK2 subfamily.</text>
</comment>
<dbReference type="SUPFAM" id="SSF56112">
    <property type="entry name" value="Protein kinase-like (PK-like)"/>
    <property type="match status" value="1"/>
</dbReference>
<evidence type="ECO:0000313" key="13">
    <source>
        <dbReference type="Proteomes" id="UP000319160"/>
    </source>
</evidence>
<feature type="region of interest" description="Disordered" evidence="9">
    <location>
        <begin position="592"/>
        <end position="648"/>
    </location>
</feature>
<evidence type="ECO:0000256" key="9">
    <source>
        <dbReference type="SAM" id="MobiDB-lite"/>
    </source>
</evidence>
<dbReference type="InterPro" id="IPR000253">
    <property type="entry name" value="FHA_dom"/>
</dbReference>
<protein>
    <recommendedName>
        <fullName evidence="7">Autophagy-related protein 1</fullName>
    </recommendedName>
</protein>
<feature type="region of interest" description="Disordered" evidence="9">
    <location>
        <begin position="1"/>
        <end position="26"/>
    </location>
</feature>
<evidence type="ECO:0000259" key="11">
    <source>
        <dbReference type="PROSITE" id="PS50011"/>
    </source>
</evidence>
<sequence length="1247" mass="140913">MDNDEASQPTQPTQPGRPSPSAAVKRTRRITDCSLFQATQTALDPRRIGQQNSGFSDQDISDIICLLYPISEAASREVQRIADSPEYARHTAGRYTVDAIDSDLSREDDTREFGRNPRIGDHALVLRLSTPLKDPSLGFTVGRNRSRCDLCFLDDPGRRLSNIHFRIYVNNYGSVLLEDQSTNGTVVDNKLLRKKREPDQVGPPIIRRTLESGSTIKIVMMATQVDLIFLVRIPRREGEYEDAYMRNVEPYLLRLNGVDDVDKTIGPGPTGHVHLFAPKKGIGLNNQVAKAQSLQRHRLPREWRGSDKYARVGVVGKGAFATVYQVTSKYDGSPYAAKELDKRNFIKNGVMDQKVENEMKIMQRVQHYIEHFDWDAHQFIIIMEYVPGGDLGRFIQEHGAIAEPHVKTIANQLVDAIGYLHDNKITHRDVKPDNILIHSTNPLIVKLTDFGLSKMIDTEQTFLKTFCGTLLYCAPEVYTEFSSYDDNGRRTNRKSYRPTYRERYDHAVDIWSLGGVLYYTLTGSPPFPVQNGTTYTELLDYIIKTPLNISPLAQYTVSDYGIHFLTRMIHVRPETRATVRELRSHPWLDLTRSPTEQDLDEDPTIERNEDDVADRDEALTFVRRDFDDPLTEPNEDYPTEQRDFDEDLGQSASQLSLNDQKQSQIMDLGASSLREPESNISMDSDLEKENYTFRQPHAPRLFGEVSAIGSSGVIPEDRLNLPLSDTSFDKTESLGSEVRDSFEESDDFSTPQEAAPFSQPDNSRSALLGIGSQSLGGASSILQNLNMESVIRVDSRSTSPYISNVATSKRKPNTDSSDEHDMLNASFKPSFKRLKSQGNIGNLDDEDELFARMPQTIKNNTGRQIDYPQHKQIYWDTQDESTWHLNYPEMTHLQYDAFELAAVRGNEEFGPGKTPLWNLAMKYFPPTHGSKKPDEEEDLPQTARSADFDSHVNLNPGIPASHEHVISSIPSTFVSAYQPRTEVGVLKSASRSLVSDISISLQDPILSWGRGWGNTVIYQLATESMVPKSAFRILLWRDGYTASSSEFRPWDSVRPTTSHTMRASPEPDSYAFYIATKATNGIRINGNLLHSHEPKDATGACQNWMKLYHGDHIAFWGGSSPRAAQGQLIFECSWGGSSITRPVDEPPTCVPAPIANQLDRLWPKAEKMLRHSRIKEKAQIDQEARMRNMLREQERCRTFEKKRLEALQRMAQRESRETSPASTTLERARKGPLVHLFAPPGRFAGGR</sequence>
<dbReference type="InterPro" id="IPR017441">
    <property type="entry name" value="Protein_kinase_ATP_BS"/>
</dbReference>
<evidence type="ECO:0000256" key="7">
    <source>
        <dbReference type="ARBA" id="ARBA00030237"/>
    </source>
</evidence>
<evidence type="ECO:0000259" key="10">
    <source>
        <dbReference type="PROSITE" id="PS50006"/>
    </source>
</evidence>
<feature type="domain" description="Protein kinase" evidence="11">
    <location>
        <begin position="309"/>
        <end position="588"/>
    </location>
</feature>
<feature type="region of interest" description="Disordered" evidence="9">
    <location>
        <begin position="724"/>
        <end position="765"/>
    </location>
</feature>
<comment type="subcellular location">
    <subcellularLocation>
        <location evidence="1">Preautophagosomal structure membrane</location>
        <topology evidence="1">Peripheral membrane protein</topology>
    </subcellularLocation>
</comment>
<dbReference type="PROSITE" id="PS00107">
    <property type="entry name" value="PROTEIN_KINASE_ATP"/>
    <property type="match status" value="1"/>
</dbReference>
<dbReference type="SUPFAM" id="SSF49879">
    <property type="entry name" value="SMAD/FHA domain"/>
    <property type="match status" value="1"/>
</dbReference>
<reference evidence="13" key="1">
    <citation type="submission" date="2019-06" db="EMBL/GenBank/DDBJ databases">
        <title>Draft genome sequence of the griseofulvin-producing fungus Xylaria cubensis strain G536.</title>
        <authorList>
            <person name="Mead M.E."/>
            <person name="Raja H.A."/>
            <person name="Steenwyk J.L."/>
            <person name="Knowles S.L."/>
            <person name="Oberlies N.H."/>
            <person name="Rokas A."/>
        </authorList>
    </citation>
    <scope>NUCLEOTIDE SEQUENCE [LARGE SCALE GENOMIC DNA]</scope>
    <source>
        <strain evidence="13">G536</strain>
    </source>
</reference>
<feature type="compositionally biased region" description="Basic and acidic residues" evidence="9">
    <location>
        <begin position="615"/>
        <end position="627"/>
    </location>
</feature>
<name>A0A553IDC6_9PEZI</name>
<evidence type="ECO:0000313" key="12">
    <source>
        <dbReference type="EMBL" id="TRX98212.1"/>
    </source>
</evidence>
<dbReference type="EMBL" id="VFLP01000003">
    <property type="protein sequence ID" value="TRX98212.1"/>
    <property type="molecule type" value="Genomic_DNA"/>
</dbReference>
<evidence type="ECO:0000256" key="3">
    <source>
        <dbReference type="ARBA" id="ARBA00022448"/>
    </source>
</evidence>
<dbReference type="GO" id="GO:0005524">
    <property type="term" value="F:ATP binding"/>
    <property type="evidence" value="ECO:0007669"/>
    <property type="project" value="UniProtKB-UniRule"/>
</dbReference>
<feature type="compositionally biased region" description="Acidic residues" evidence="9">
    <location>
        <begin position="597"/>
        <end position="614"/>
    </location>
</feature>
<dbReference type="Proteomes" id="UP000319160">
    <property type="component" value="Unassembled WGS sequence"/>
</dbReference>
<dbReference type="GO" id="GO:0004674">
    <property type="term" value="F:protein serine/threonine kinase activity"/>
    <property type="evidence" value="ECO:0007669"/>
    <property type="project" value="InterPro"/>
</dbReference>
<evidence type="ECO:0000256" key="6">
    <source>
        <dbReference type="ARBA" id="ARBA00023006"/>
    </source>
</evidence>
<dbReference type="Pfam" id="PF00498">
    <property type="entry name" value="FHA"/>
    <property type="match status" value="1"/>
</dbReference>
<dbReference type="Pfam" id="PF00069">
    <property type="entry name" value="Pkinase"/>
    <property type="match status" value="1"/>
</dbReference>
<feature type="compositionally biased region" description="Polar residues" evidence="9">
    <location>
        <begin position="1"/>
        <end position="16"/>
    </location>
</feature>
<dbReference type="InterPro" id="IPR000719">
    <property type="entry name" value="Prot_kinase_dom"/>
</dbReference>
<keyword evidence="5 8" id="KW-0067">ATP-binding</keyword>
<dbReference type="STRING" id="2512241.A0A553IDC6"/>
<dbReference type="PROSITE" id="PS50011">
    <property type="entry name" value="PROTEIN_KINASE_DOM"/>
    <property type="match status" value="1"/>
</dbReference>
<dbReference type="AlphaFoldDB" id="A0A553IDC6"/>
<evidence type="ECO:0000256" key="2">
    <source>
        <dbReference type="ARBA" id="ARBA00005575"/>
    </source>
</evidence>
<dbReference type="InterPro" id="IPR008271">
    <property type="entry name" value="Ser/Thr_kinase_AS"/>
</dbReference>
<gene>
    <name evidence="12" type="ORF">FHL15_000857</name>
</gene>
<dbReference type="GO" id="GO:0010506">
    <property type="term" value="P:regulation of autophagy"/>
    <property type="evidence" value="ECO:0007669"/>
    <property type="project" value="InterPro"/>
</dbReference>
<dbReference type="InterPro" id="IPR045269">
    <property type="entry name" value="Atg1-like"/>
</dbReference>
<evidence type="ECO:0000256" key="1">
    <source>
        <dbReference type="ARBA" id="ARBA00004623"/>
    </source>
</evidence>
<dbReference type="PROSITE" id="PS00108">
    <property type="entry name" value="PROTEIN_KINASE_ST"/>
    <property type="match status" value="1"/>
</dbReference>
<keyword evidence="13" id="KW-1185">Reference proteome</keyword>
<dbReference type="GO" id="GO:0034045">
    <property type="term" value="C:phagophore assembly site membrane"/>
    <property type="evidence" value="ECO:0007669"/>
    <property type="project" value="UniProtKB-SubCell"/>
</dbReference>
<keyword evidence="3" id="KW-0813">Transport</keyword>
<dbReference type="Gene3D" id="1.10.510.10">
    <property type="entry name" value="Transferase(Phosphotransferase) domain 1"/>
    <property type="match status" value="1"/>
</dbReference>
<evidence type="ECO:0000256" key="4">
    <source>
        <dbReference type="ARBA" id="ARBA00022741"/>
    </source>
</evidence>
<feature type="binding site" evidence="8">
    <location>
        <position position="338"/>
    </location>
    <ligand>
        <name>ATP</name>
        <dbReference type="ChEBI" id="CHEBI:30616"/>
    </ligand>
</feature>
<dbReference type="SMART" id="SM00220">
    <property type="entry name" value="S_TKc"/>
    <property type="match status" value="1"/>
</dbReference>
<dbReference type="PANTHER" id="PTHR24348">
    <property type="entry name" value="SERINE/THREONINE-PROTEIN KINASE UNC-51-RELATED"/>
    <property type="match status" value="1"/>
</dbReference>
<dbReference type="InterPro" id="IPR008984">
    <property type="entry name" value="SMAD_FHA_dom_sf"/>
</dbReference>
<evidence type="ECO:0000256" key="8">
    <source>
        <dbReference type="PROSITE-ProRule" id="PRU10141"/>
    </source>
</evidence>
<proteinExistence type="inferred from homology"/>
<dbReference type="InterPro" id="IPR011009">
    <property type="entry name" value="Kinase-like_dom_sf"/>
</dbReference>
<feature type="compositionally biased region" description="Acidic residues" evidence="9">
    <location>
        <begin position="628"/>
        <end position="648"/>
    </location>
</feature>
<feature type="domain" description="FHA" evidence="10">
    <location>
        <begin position="139"/>
        <end position="192"/>
    </location>
</feature>
<dbReference type="Gene3D" id="2.60.200.20">
    <property type="match status" value="1"/>
</dbReference>
<dbReference type="SMART" id="SM00240">
    <property type="entry name" value="FHA"/>
    <property type="match status" value="1"/>
</dbReference>
<feature type="region of interest" description="Disordered" evidence="9">
    <location>
        <begin position="1210"/>
        <end position="1247"/>
    </location>
</feature>
<organism evidence="12 13">
    <name type="scientific">Xylaria flabelliformis</name>
    <dbReference type="NCBI Taxonomy" id="2512241"/>
    <lineage>
        <taxon>Eukaryota</taxon>
        <taxon>Fungi</taxon>
        <taxon>Dikarya</taxon>
        <taxon>Ascomycota</taxon>
        <taxon>Pezizomycotina</taxon>
        <taxon>Sordariomycetes</taxon>
        <taxon>Xylariomycetidae</taxon>
        <taxon>Xylariales</taxon>
        <taxon>Xylariaceae</taxon>
        <taxon>Xylaria</taxon>
    </lineage>
</organism>
<keyword evidence="4 8" id="KW-0547">Nucleotide-binding</keyword>
<evidence type="ECO:0000256" key="5">
    <source>
        <dbReference type="ARBA" id="ARBA00022840"/>
    </source>
</evidence>
<accession>A0A553IDC6</accession>
<dbReference type="OrthoDB" id="504170at2759"/>
<dbReference type="PROSITE" id="PS50006">
    <property type="entry name" value="FHA_DOMAIN"/>
    <property type="match status" value="1"/>
</dbReference>
<dbReference type="GO" id="GO:0006914">
    <property type="term" value="P:autophagy"/>
    <property type="evidence" value="ECO:0007669"/>
    <property type="project" value="UniProtKB-KW"/>
</dbReference>
<comment type="caution">
    <text evidence="12">The sequence shown here is derived from an EMBL/GenBank/DDBJ whole genome shotgun (WGS) entry which is preliminary data.</text>
</comment>
<feature type="compositionally biased region" description="Basic and acidic residues" evidence="9">
    <location>
        <begin position="727"/>
        <end position="742"/>
    </location>
</feature>